<reference evidence="1" key="1">
    <citation type="submission" date="2022-07" db="EMBL/GenBank/DDBJ databases">
        <title>Taxonomy of Aspergillus series Nigri: significant species reduction supported by multi-species coalescent approaches.</title>
        <authorList>
            <person name="Bian C."/>
            <person name="Kusuya Y."/>
            <person name="Sklenar F."/>
            <person name="D'hooge E."/>
            <person name="Yaguchi T."/>
            <person name="Takahashi H."/>
            <person name="Hubka V."/>
        </authorList>
    </citation>
    <scope>NUCLEOTIDE SEQUENCE</scope>
    <source>
        <strain evidence="1">CBS 733.88</strain>
    </source>
</reference>
<name>A0A9W5Z2I7_9EURO</name>
<accession>A0A9W5Z2I7</accession>
<comment type="caution">
    <text evidence="1">The sequence shown here is derived from an EMBL/GenBank/DDBJ whole genome shotgun (WGS) entry which is preliminary data.</text>
</comment>
<feature type="non-terminal residue" evidence="1">
    <location>
        <position position="1"/>
    </location>
</feature>
<dbReference type="InterPro" id="IPR008972">
    <property type="entry name" value="Cupredoxin"/>
</dbReference>
<sequence>DSVERPFAQITDDPSQLEAMHVAEQNTKPIILSDWRHLTSEQVWEAEQATGLDAYCANALLINGKGSVTCLSQETIDEFTSEALKPLLNGSHLTDIG</sequence>
<dbReference type="EMBL" id="BROQ01000398">
    <property type="protein sequence ID" value="GKZ27945.1"/>
    <property type="molecule type" value="Genomic_DNA"/>
</dbReference>
<dbReference type="SUPFAM" id="SSF49503">
    <property type="entry name" value="Cupredoxins"/>
    <property type="match status" value="1"/>
</dbReference>
<proteinExistence type="predicted"/>
<gene>
    <name evidence="1" type="ORF">AbraCBS73388_007148</name>
</gene>
<dbReference type="Proteomes" id="UP001143548">
    <property type="component" value="Unassembled WGS sequence"/>
</dbReference>
<evidence type="ECO:0000313" key="2">
    <source>
        <dbReference type="Proteomes" id="UP001143548"/>
    </source>
</evidence>
<organism evidence="1 2">
    <name type="scientific">Aspergillus brasiliensis</name>
    <dbReference type="NCBI Taxonomy" id="319629"/>
    <lineage>
        <taxon>Eukaryota</taxon>
        <taxon>Fungi</taxon>
        <taxon>Dikarya</taxon>
        <taxon>Ascomycota</taxon>
        <taxon>Pezizomycotina</taxon>
        <taxon>Eurotiomycetes</taxon>
        <taxon>Eurotiomycetidae</taxon>
        <taxon>Eurotiales</taxon>
        <taxon>Aspergillaceae</taxon>
        <taxon>Aspergillus</taxon>
        <taxon>Aspergillus subgen. Circumdati</taxon>
    </lineage>
</organism>
<evidence type="ECO:0000313" key="1">
    <source>
        <dbReference type="EMBL" id="GKZ27945.1"/>
    </source>
</evidence>
<dbReference type="AlphaFoldDB" id="A0A9W5Z2I7"/>
<protein>
    <submittedName>
        <fullName evidence="1">Uncharacterized protein</fullName>
    </submittedName>
</protein>
<feature type="non-terminal residue" evidence="1">
    <location>
        <position position="97"/>
    </location>
</feature>
<dbReference type="Gene3D" id="2.60.40.420">
    <property type="entry name" value="Cupredoxins - blue copper proteins"/>
    <property type="match status" value="1"/>
</dbReference>